<dbReference type="SUPFAM" id="SSF56801">
    <property type="entry name" value="Acetyl-CoA synthetase-like"/>
    <property type="match status" value="1"/>
</dbReference>
<evidence type="ECO:0000313" key="6">
    <source>
        <dbReference type="Proteomes" id="UP001434883"/>
    </source>
</evidence>
<keyword evidence="3" id="KW-0472">Membrane</keyword>
<dbReference type="Pfam" id="PF00501">
    <property type="entry name" value="AMP-binding"/>
    <property type="match status" value="1"/>
</dbReference>
<dbReference type="InterPro" id="IPR020845">
    <property type="entry name" value="AMP-binding_CS"/>
</dbReference>
<dbReference type="EMBL" id="JAHRIN010053068">
    <property type="protein sequence ID" value="MEQ2210380.1"/>
    <property type="molecule type" value="Genomic_DNA"/>
</dbReference>
<dbReference type="PROSITE" id="PS00455">
    <property type="entry name" value="AMP_BINDING"/>
    <property type="match status" value="1"/>
</dbReference>
<keyword evidence="3" id="KW-0812">Transmembrane</keyword>
<dbReference type="InterPro" id="IPR042099">
    <property type="entry name" value="ANL_N_sf"/>
</dbReference>
<evidence type="ECO:0000256" key="3">
    <source>
        <dbReference type="SAM" id="Phobius"/>
    </source>
</evidence>
<feature type="non-terminal residue" evidence="5">
    <location>
        <position position="1"/>
    </location>
</feature>
<keyword evidence="6" id="KW-1185">Reference proteome</keyword>
<evidence type="ECO:0000256" key="2">
    <source>
        <dbReference type="ARBA" id="ARBA00023098"/>
    </source>
</evidence>
<name>A0ABV0RQP5_9TELE</name>
<keyword evidence="3" id="KW-1133">Transmembrane helix</keyword>
<accession>A0ABV0RQP5</accession>
<feature type="transmembrane region" description="Helical" evidence="3">
    <location>
        <begin position="17"/>
        <end position="38"/>
    </location>
</feature>
<evidence type="ECO:0000256" key="1">
    <source>
        <dbReference type="ARBA" id="ARBA00013275"/>
    </source>
</evidence>
<dbReference type="EC" id="6.2.1.1" evidence="1"/>
<evidence type="ECO:0000259" key="4">
    <source>
        <dbReference type="Pfam" id="PF00501"/>
    </source>
</evidence>
<dbReference type="PANTHER" id="PTHR24095:SF146">
    <property type="entry name" value="ACETYL-COENZYME A SYNTHETASE"/>
    <property type="match status" value="1"/>
</dbReference>
<dbReference type="PANTHER" id="PTHR24095">
    <property type="entry name" value="ACETYL-COENZYME A SYNTHETASE"/>
    <property type="match status" value="1"/>
</dbReference>
<reference evidence="5 6" key="1">
    <citation type="submission" date="2021-06" db="EMBL/GenBank/DDBJ databases">
        <authorList>
            <person name="Palmer J.M."/>
        </authorList>
    </citation>
    <scope>NUCLEOTIDE SEQUENCE [LARGE SCALE GENOMIC DNA]</scope>
    <source>
        <strain evidence="5 6">XC_2019</strain>
        <tissue evidence="5">Muscle</tissue>
    </source>
</reference>
<organism evidence="5 6">
    <name type="scientific">Xenoophorus captivus</name>
    <dbReference type="NCBI Taxonomy" id="1517983"/>
    <lineage>
        <taxon>Eukaryota</taxon>
        <taxon>Metazoa</taxon>
        <taxon>Chordata</taxon>
        <taxon>Craniata</taxon>
        <taxon>Vertebrata</taxon>
        <taxon>Euteleostomi</taxon>
        <taxon>Actinopterygii</taxon>
        <taxon>Neopterygii</taxon>
        <taxon>Teleostei</taxon>
        <taxon>Neoteleostei</taxon>
        <taxon>Acanthomorphata</taxon>
        <taxon>Ovalentaria</taxon>
        <taxon>Atherinomorphae</taxon>
        <taxon>Cyprinodontiformes</taxon>
        <taxon>Goodeidae</taxon>
        <taxon>Xenoophorus</taxon>
    </lineage>
</organism>
<protein>
    <recommendedName>
        <fullName evidence="1">acetate--CoA ligase</fullName>
        <ecNumber evidence="1">6.2.1.1</ecNumber>
    </recommendedName>
</protein>
<dbReference type="InterPro" id="IPR000873">
    <property type="entry name" value="AMP-dep_synth/lig_dom"/>
</dbReference>
<sequence length="241" mass="26922">VKKGDRVSIYLPMIPELVYTVLACARIGAVHSVVFAGFSSESLCERIMDAKSSVLVTADGVYRGDKLINLKEISDEALEKCVEKGASSVARCLVIKHEALRTKTGASCNKLQTPWDSERDVWWDEAMSDSSEECEPEWLDAEDPLFILYTSGSTGKPKVMDFVAHGYLLYTFLTFKYVFDYQHHDVYWCTADIGWITGHSYIIYGPLANGATSVLVSKHQLGTRVDTRVPVHHSINVLMSM</sequence>
<gene>
    <name evidence="5" type="primary">ACSS2_2</name>
    <name evidence="5" type="ORF">XENOCAPTIV_012640</name>
</gene>
<comment type="caution">
    <text evidence="5">The sequence shown here is derived from an EMBL/GenBank/DDBJ whole genome shotgun (WGS) entry which is preliminary data.</text>
</comment>
<dbReference type="Gene3D" id="3.40.50.12780">
    <property type="entry name" value="N-terminal domain of ligase-like"/>
    <property type="match status" value="1"/>
</dbReference>
<proteinExistence type="predicted"/>
<evidence type="ECO:0000313" key="5">
    <source>
        <dbReference type="EMBL" id="MEQ2210380.1"/>
    </source>
</evidence>
<keyword evidence="2" id="KW-0443">Lipid metabolism</keyword>
<feature type="domain" description="AMP-dependent synthetase/ligase" evidence="4">
    <location>
        <begin position="1"/>
        <end position="221"/>
    </location>
</feature>
<dbReference type="Proteomes" id="UP001434883">
    <property type="component" value="Unassembled WGS sequence"/>
</dbReference>